<dbReference type="FunFam" id="3.90.1150.10:FF:000001">
    <property type="entry name" value="Aspartate aminotransferase"/>
    <property type="match status" value="1"/>
</dbReference>
<keyword evidence="5 7" id="KW-0808">Transferase</keyword>
<dbReference type="FunFam" id="3.40.640.10:FF:000066">
    <property type="entry name" value="Aspartate aminotransferase"/>
    <property type="match status" value="1"/>
</dbReference>
<dbReference type="CDD" id="cd00609">
    <property type="entry name" value="AAT_like"/>
    <property type="match status" value="1"/>
</dbReference>
<dbReference type="EC" id="2.6.1.1" evidence="7"/>
<dbReference type="EMBL" id="CAJPVJ010019590">
    <property type="protein sequence ID" value="CAG2177357.1"/>
    <property type="molecule type" value="Genomic_DNA"/>
</dbReference>
<dbReference type="SUPFAM" id="SSF53383">
    <property type="entry name" value="PLP-dependent transferases"/>
    <property type="match status" value="1"/>
</dbReference>
<dbReference type="GO" id="GO:0005829">
    <property type="term" value="C:cytosol"/>
    <property type="evidence" value="ECO:0007669"/>
    <property type="project" value="TreeGrafter"/>
</dbReference>
<dbReference type="OrthoDB" id="6752799at2759"/>
<comment type="cofactor">
    <cofactor evidence="1">
        <name>pyridoxal 5'-phosphate</name>
        <dbReference type="ChEBI" id="CHEBI:597326"/>
    </cofactor>
</comment>
<evidence type="ECO:0000259" key="8">
    <source>
        <dbReference type="Pfam" id="PF00155"/>
    </source>
</evidence>
<dbReference type="GO" id="GO:0004069">
    <property type="term" value="F:L-aspartate:2-oxoglutarate aminotransferase activity"/>
    <property type="evidence" value="ECO:0007669"/>
    <property type="project" value="UniProtKB-EC"/>
</dbReference>
<dbReference type="PRINTS" id="PR00799">
    <property type="entry name" value="TRANSAMINASE"/>
</dbReference>
<dbReference type="AlphaFoldDB" id="A0A7R9MHH1"/>
<dbReference type="GO" id="GO:0030170">
    <property type="term" value="F:pyridoxal phosphate binding"/>
    <property type="evidence" value="ECO:0007669"/>
    <property type="project" value="InterPro"/>
</dbReference>
<dbReference type="Gene3D" id="3.90.1150.10">
    <property type="entry name" value="Aspartate Aminotransferase, domain 1"/>
    <property type="match status" value="1"/>
</dbReference>
<protein>
    <recommendedName>
        <fullName evidence="7">Aspartate aminotransferase</fullName>
        <ecNumber evidence="7">2.6.1.1</ecNumber>
    </recommendedName>
</protein>
<dbReference type="EMBL" id="OC934415">
    <property type="protein sequence ID" value="CAD7660219.1"/>
    <property type="molecule type" value="Genomic_DNA"/>
</dbReference>
<dbReference type="PANTHER" id="PTHR11879">
    <property type="entry name" value="ASPARTATE AMINOTRANSFERASE"/>
    <property type="match status" value="1"/>
</dbReference>
<dbReference type="InterPro" id="IPR004839">
    <property type="entry name" value="Aminotransferase_I/II_large"/>
</dbReference>
<comment type="miscellaneous">
    <text evidence="7">In eukaryotes there are cytoplasmic, mitochondrial and chloroplastic isozymes.</text>
</comment>
<gene>
    <name evidence="9" type="ORF">ONB1V03_LOCUS16789</name>
</gene>
<evidence type="ECO:0000256" key="4">
    <source>
        <dbReference type="ARBA" id="ARBA00022576"/>
    </source>
</evidence>
<dbReference type="InterPro" id="IPR015422">
    <property type="entry name" value="PyrdxlP-dep_Trfase_small"/>
</dbReference>
<dbReference type="Proteomes" id="UP000728032">
    <property type="component" value="Unassembled WGS sequence"/>
</dbReference>
<proteinExistence type="inferred from homology"/>
<feature type="non-terminal residue" evidence="9">
    <location>
        <position position="1"/>
    </location>
</feature>
<evidence type="ECO:0000256" key="6">
    <source>
        <dbReference type="ARBA" id="ARBA00022898"/>
    </source>
</evidence>
<evidence type="ECO:0000313" key="9">
    <source>
        <dbReference type="EMBL" id="CAD7660219.1"/>
    </source>
</evidence>
<dbReference type="NCBIfam" id="NF006719">
    <property type="entry name" value="PRK09257.1"/>
    <property type="match status" value="1"/>
</dbReference>
<organism evidence="9">
    <name type="scientific">Oppiella nova</name>
    <dbReference type="NCBI Taxonomy" id="334625"/>
    <lineage>
        <taxon>Eukaryota</taxon>
        <taxon>Metazoa</taxon>
        <taxon>Ecdysozoa</taxon>
        <taxon>Arthropoda</taxon>
        <taxon>Chelicerata</taxon>
        <taxon>Arachnida</taxon>
        <taxon>Acari</taxon>
        <taxon>Acariformes</taxon>
        <taxon>Sarcoptiformes</taxon>
        <taxon>Oribatida</taxon>
        <taxon>Brachypylina</taxon>
        <taxon>Oppioidea</taxon>
        <taxon>Oppiidae</taxon>
        <taxon>Oppiella</taxon>
    </lineage>
</organism>
<evidence type="ECO:0000256" key="2">
    <source>
        <dbReference type="ARBA" id="ARBA00007441"/>
    </source>
</evidence>
<evidence type="ECO:0000313" key="10">
    <source>
        <dbReference type="Proteomes" id="UP000728032"/>
    </source>
</evidence>
<evidence type="ECO:0000256" key="3">
    <source>
        <dbReference type="ARBA" id="ARBA00011738"/>
    </source>
</evidence>
<evidence type="ECO:0000256" key="7">
    <source>
        <dbReference type="RuleBase" id="RU000480"/>
    </source>
</evidence>
<dbReference type="GO" id="GO:0006532">
    <property type="term" value="P:aspartate biosynthetic process"/>
    <property type="evidence" value="ECO:0007669"/>
    <property type="project" value="TreeGrafter"/>
</dbReference>
<dbReference type="PANTHER" id="PTHR11879:SF55">
    <property type="entry name" value="GLUTAMATE OXALOACETATE TRANSAMINASE 1, ISOFORM B"/>
    <property type="match status" value="1"/>
</dbReference>
<dbReference type="PROSITE" id="PS00105">
    <property type="entry name" value="AA_TRANSFER_CLASS_1"/>
    <property type="match status" value="1"/>
</dbReference>
<comment type="catalytic activity">
    <reaction evidence="7">
        <text>L-aspartate + 2-oxoglutarate = oxaloacetate + L-glutamate</text>
        <dbReference type="Rhea" id="RHEA:21824"/>
        <dbReference type="ChEBI" id="CHEBI:16452"/>
        <dbReference type="ChEBI" id="CHEBI:16810"/>
        <dbReference type="ChEBI" id="CHEBI:29985"/>
        <dbReference type="ChEBI" id="CHEBI:29991"/>
        <dbReference type="EC" id="2.6.1.1"/>
    </reaction>
</comment>
<dbReference type="InterPro" id="IPR000796">
    <property type="entry name" value="Asp_trans"/>
</dbReference>
<comment type="similarity">
    <text evidence="2">Belongs to the class-I pyridoxal-phosphate-dependent aminotransferase family.</text>
</comment>
<evidence type="ECO:0000256" key="5">
    <source>
        <dbReference type="ARBA" id="ARBA00022679"/>
    </source>
</evidence>
<feature type="domain" description="Aminotransferase class I/classII large" evidence="8">
    <location>
        <begin position="1"/>
        <end position="365"/>
    </location>
</feature>
<comment type="subunit">
    <text evidence="3 7">Homodimer.</text>
</comment>
<dbReference type="InterPro" id="IPR015421">
    <property type="entry name" value="PyrdxlP-dep_Trfase_major"/>
</dbReference>
<keyword evidence="6" id="KW-0663">Pyridoxal phosphate</keyword>
<keyword evidence="4 7" id="KW-0032">Aminotransferase</keyword>
<dbReference type="InterPro" id="IPR004838">
    <property type="entry name" value="NHTrfase_class1_PyrdxlP-BS"/>
</dbReference>
<keyword evidence="10" id="KW-1185">Reference proteome</keyword>
<sequence>DLGIGAYRTDEGKPWVLPVVRKAVLEILTDESLDYEYLGQLGDDSFASSAAGLLLGDNCRAIDERRAFGIQCLSGTGALRIGAEFLSRSAGFTTVYVSDPSWTNHRSVLESVGLNVCAYRYWDAGARRLDFDGLIEDLRAAPVDSIVILQACAHNPTGVDPTGDQWLTIAEVMRERRLFPFFDCAYQGLASGDVDRDALSVRTFVDMEFEMICAQSFAKNFGLYNERIGSLTVVLKSCEPAVNVRSQITRLVRENYSNPPVHGSRIVTKVLTDPTLRQEWEECIQVMASRMRAMRSALREGIERSGTPGQWSHITEQCGMFCYTGLGERQVQHLLDRYHIYAPKDGRISLCGLNTTNVEYVAKAISDCVHQSDH</sequence>
<evidence type="ECO:0000256" key="1">
    <source>
        <dbReference type="ARBA" id="ARBA00001933"/>
    </source>
</evidence>
<dbReference type="Gene3D" id="3.40.640.10">
    <property type="entry name" value="Type I PLP-dependent aspartate aminotransferase-like (Major domain)"/>
    <property type="match status" value="1"/>
</dbReference>
<accession>A0A7R9MHH1</accession>
<name>A0A7R9MHH1_9ACAR</name>
<dbReference type="Pfam" id="PF00155">
    <property type="entry name" value="Aminotran_1_2"/>
    <property type="match status" value="1"/>
</dbReference>
<dbReference type="InterPro" id="IPR015424">
    <property type="entry name" value="PyrdxlP-dep_Trfase"/>
</dbReference>
<reference evidence="9" key="1">
    <citation type="submission" date="2020-11" db="EMBL/GenBank/DDBJ databases">
        <authorList>
            <person name="Tran Van P."/>
        </authorList>
    </citation>
    <scope>NUCLEOTIDE SEQUENCE</scope>
</reference>